<gene>
    <name evidence="2" type="ORF">BD626DRAFT_410531</name>
    <name evidence="1" type="ORF">BD626DRAFT_419797</name>
</gene>
<dbReference type="EMBL" id="VDMD01000235">
    <property type="protein sequence ID" value="TRM55221.1"/>
    <property type="molecule type" value="Genomic_DNA"/>
</dbReference>
<evidence type="ECO:0000313" key="1">
    <source>
        <dbReference type="EMBL" id="TRM55221.1"/>
    </source>
</evidence>
<comment type="caution">
    <text evidence="1">The sequence shown here is derived from an EMBL/GenBank/DDBJ whole genome shotgun (WGS) entry which is preliminary data.</text>
</comment>
<dbReference type="EMBL" id="VDMD01000036">
    <property type="protein sequence ID" value="TRM58448.1"/>
    <property type="molecule type" value="Genomic_DNA"/>
</dbReference>
<accession>A0A550BRR5</accession>
<evidence type="ECO:0000313" key="2">
    <source>
        <dbReference type="EMBL" id="TRM58448.1"/>
    </source>
</evidence>
<dbReference type="OrthoDB" id="3268696at2759"/>
<organism evidence="1 3">
    <name type="scientific">Schizophyllum amplum</name>
    <dbReference type="NCBI Taxonomy" id="97359"/>
    <lineage>
        <taxon>Eukaryota</taxon>
        <taxon>Fungi</taxon>
        <taxon>Dikarya</taxon>
        <taxon>Basidiomycota</taxon>
        <taxon>Agaricomycotina</taxon>
        <taxon>Agaricomycetes</taxon>
        <taxon>Agaricomycetidae</taxon>
        <taxon>Agaricales</taxon>
        <taxon>Schizophyllaceae</taxon>
        <taxon>Schizophyllum</taxon>
    </lineage>
</organism>
<sequence length="191" mass="22353">MGYRPHGYSFNQLDYGLYVRRVRQFLTGLRGRTAILKGGLIARIAREFDADEEPSLDTGRRQQHDDDERVVCTLKDGRVFSDDCLTLQEERLLCGFFFVPNGNNTFKHLSLWPSHEMLLDSGWFNGIWTHDNECWYQKHFAEIRSFTFTGRTASEWKSALRFASKAGRMHRGGCLLAERYMSEHEDMYRPI</sequence>
<name>A0A550BRR5_9AGAR</name>
<protein>
    <submittedName>
        <fullName evidence="1">Uncharacterized protein</fullName>
    </submittedName>
</protein>
<evidence type="ECO:0000313" key="3">
    <source>
        <dbReference type="Proteomes" id="UP000320762"/>
    </source>
</evidence>
<dbReference type="Proteomes" id="UP000320762">
    <property type="component" value="Unassembled WGS sequence"/>
</dbReference>
<dbReference type="AlphaFoldDB" id="A0A550BRR5"/>
<reference evidence="1" key="2">
    <citation type="submission" date="2019-06" db="EMBL/GenBank/DDBJ databases">
        <authorList>
            <consortium name="DOE Joint Genome Institute"/>
            <person name="Ahrendt S.R."/>
            <person name="Cantor M.N."/>
            <person name="Hua S.X."/>
        </authorList>
    </citation>
    <scope>NUCLEOTIDE SEQUENCE</scope>
    <source>
        <strain evidence="1">NL-1724</strain>
    </source>
</reference>
<keyword evidence="3" id="KW-1185">Reference proteome</keyword>
<proteinExistence type="predicted"/>
<reference evidence="1 3" key="1">
    <citation type="journal article" date="2019" name="New Phytol.">
        <title>Comparative genomics reveals unique wood-decay strategies and fruiting body development in the Schizophyllaceae.</title>
        <authorList>
            <person name="Almasi E."/>
            <person name="Sahu N."/>
            <person name="Krizsan K."/>
            <person name="Balint B."/>
            <person name="Kovacs G.M."/>
            <person name="Kiss B."/>
            <person name="Cseklye J."/>
            <person name="Drula E."/>
            <person name="Henrissat B."/>
            <person name="Nagy I."/>
            <person name="Chovatia M."/>
            <person name="Adam C."/>
            <person name="LaButti K."/>
            <person name="Lipzen A."/>
            <person name="Riley R."/>
            <person name="Grigoriev I.V."/>
            <person name="Nagy L.G."/>
        </authorList>
    </citation>
    <scope>NUCLEOTIDE SEQUENCE [LARGE SCALE GENOMIC DNA]</scope>
    <source>
        <strain evidence="1 3">NL-1724</strain>
    </source>
</reference>